<keyword evidence="1" id="KW-1133">Transmembrane helix</keyword>
<dbReference type="AlphaFoldDB" id="A0A7C3VF34"/>
<evidence type="ECO:0000313" key="2">
    <source>
        <dbReference type="EMBL" id="HGF99772.1"/>
    </source>
</evidence>
<reference evidence="2" key="1">
    <citation type="journal article" date="2020" name="mSystems">
        <title>Genome- and Community-Level Interaction Insights into Carbon Utilization and Element Cycling Functions of Hydrothermarchaeota in Hydrothermal Sediment.</title>
        <authorList>
            <person name="Zhou Z."/>
            <person name="Liu Y."/>
            <person name="Xu W."/>
            <person name="Pan J."/>
            <person name="Luo Z.H."/>
            <person name="Li M."/>
        </authorList>
    </citation>
    <scope>NUCLEOTIDE SEQUENCE [LARGE SCALE GENOMIC DNA]</scope>
    <source>
        <strain evidence="2">SpSt-374</strain>
    </source>
</reference>
<sequence length="498" mass="56185">MTENIIYPSIDLFVYQLATGLGDDQKKIQANQAAFKNNFSLCNAEDIEKLEDAINQTDRKSSNRVVTPFLTPKHIPLREKEKSEANGEPVDGYYYPVSLLEESYGLLFAVSVEAVSVEAADKIKPQPVSCFQNNLKPLLANKNGNLGKTCILYGYLPPGEDAAQVATNIYKEFMGIEPPPSWQWQQQYQGNPAQGKPNQGKFLGGEIFAAWEPPRNWESLPEYRGLYIILYPNPEPNLQVLHAAAKLYDIWLQLFWFQNKIIWAYDNTRQLKRKLEGDFLAIRETFTKIQEIDTKDGNLDLGSLQELVKEKSKTIASYAANLSLMEIQRQTLEINLHNWKICRSQLQAEAKKLGEEQKLGETDLSFFDTFTEVVENEYLQQVQKDAEIFKPGLQALENLINPLSSIVELTQAERDRHLEKLIAAVGIGVGSAGTVASGSASSIEKLTEPIFTQTQYPVIVKPLYNAVFVVLLSYIVGRIAGYLVWRTWGMSSKKRTST</sequence>
<comment type="caution">
    <text evidence="2">The sequence shown here is derived from an EMBL/GenBank/DDBJ whole genome shotgun (WGS) entry which is preliminary data.</text>
</comment>
<evidence type="ECO:0000256" key="1">
    <source>
        <dbReference type="SAM" id="Phobius"/>
    </source>
</evidence>
<accession>A0A7C3VF34</accession>
<keyword evidence="1" id="KW-0812">Transmembrane</keyword>
<keyword evidence="1" id="KW-0472">Membrane</keyword>
<organism evidence="2">
    <name type="scientific">Planktothricoides sp. SpSt-374</name>
    <dbReference type="NCBI Taxonomy" id="2282167"/>
    <lineage>
        <taxon>Bacteria</taxon>
        <taxon>Bacillati</taxon>
        <taxon>Cyanobacteriota</taxon>
        <taxon>Cyanophyceae</taxon>
        <taxon>Oscillatoriophycideae</taxon>
        <taxon>Oscillatoriales</taxon>
        <taxon>Oscillatoriaceae</taxon>
        <taxon>Planktothricoides</taxon>
    </lineage>
</organism>
<dbReference type="EMBL" id="DSPX01000038">
    <property type="protein sequence ID" value="HGF99772.1"/>
    <property type="molecule type" value="Genomic_DNA"/>
</dbReference>
<name>A0A7C3VF34_9CYAN</name>
<protein>
    <submittedName>
        <fullName evidence="2">Uncharacterized protein</fullName>
    </submittedName>
</protein>
<proteinExistence type="predicted"/>
<feature type="transmembrane region" description="Helical" evidence="1">
    <location>
        <begin position="463"/>
        <end position="485"/>
    </location>
</feature>
<gene>
    <name evidence="2" type="ORF">ENR15_03655</name>
</gene>